<proteinExistence type="inferred from homology"/>
<feature type="domain" description="Exocyst component Exo84 C-terminal" evidence="5">
    <location>
        <begin position="150"/>
        <end position="326"/>
    </location>
</feature>
<dbReference type="Proteomes" id="UP001341840">
    <property type="component" value="Unassembled WGS sequence"/>
</dbReference>
<feature type="region of interest" description="Disordered" evidence="4">
    <location>
        <begin position="1"/>
        <end position="37"/>
    </location>
</feature>
<evidence type="ECO:0000256" key="2">
    <source>
        <dbReference type="ARBA" id="ARBA00022448"/>
    </source>
</evidence>
<evidence type="ECO:0000313" key="7">
    <source>
        <dbReference type="Proteomes" id="UP001341840"/>
    </source>
</evidence>
<dbReference type="InterPro" id="IPR042561">
    <property type="entry name" value="Exo84_C_1"/>
</dbReference>
<gene>
    <name evidence="6" type="ORF">PIB30_061136</name>
</gene>
<dbReference type="SUPFAM" id="SSF74788">
    <property type="entry name" value="Cullin repeat-like"/>
    <property type="match status" value="1"/>
</dbReference>
<evidence type="ECO:0000313" key="6">
    <source>
        <dbReference type="EMBL" id="MED6124667.1"/>
    </source>
</evidence>
<dbReference type="InterPro" id="IPR016159">
    <property type="entry name" value="Cullin_repeat-like_dom_sf"/>
</dbReference>
<dbReference type="EMBL" id="JASCZI010030758">
    <property type="protein sequence ID" value="MED6124667.1"/>
    <property type="molecule type" value="Genomic_DNA"/>
</dbReference>
<feature type="region of interest" description="Disordered" evidence="4">
    <location>
        <begin position="724"/>
        <end position="784"/>
    </location>
</feature>
<dbReference type="Pfam" id="PF16528">
    <property type="entry name" value="Exo84_C"/>
    <property type="match status" value="1"/>
</dbReference>
<protein>
    <recommendedName>
        <fullName evidence="5">Exocyst component Exo84 C-terminal domain-containing protein</fullName>
    </recommendedName>
</protein>
<dbReference type="InterPro" id="IPR042560">
    <property type="entry name" value="Exo84_C_2"/>
</dbReference>
<dbReference type="InterPro" id="IPR033961">
    <property type="entry name" value="Exo84"/>
</dbReference>
<keyword evidence="3" id="KW-0268">Exocytosis</keyword>
<dbReference type="Gene3D" id="1.20.58.1220">
    <property type="entry name" value="Exo84p, C-terminal helical domain"/>
    <property type="match status" value="1"/>
</dbReference>
<evidence type="ECO:0000259" key="5">
    <source>
        <dbReference type="Pfam" id="PF16528"/>
    </source>
</evidence>
<feature type="compositionally biased region" description="Acidic residues" evidence="4">
    <location>
        <begin position="752"/>
        <end position="777"/>
    </location>
</feature>
<organism evidence="6 7">
    <name type="scientific">Stylosanthes scabra</name>
    <dbReference type="NCBI Taxonomy" id="79078"/>
    <lineage>
        <taxon>Eukaryota</taxon>
        <taxon>Viridiplantae</taxon>
        <taxon>Streptophyta</taxon>
        <taxon>Embryophyta</taxon>
        <taxon>Tracheophyta</taxon>
        <taxon>Spermatophyta</taxon>
        <taxon>Magnoliopsida</taxon>
        <taxon>eudicotyledons</taxon>
        <taxon>Gunneridae</taxon>
        <taxon>Pentapetalae</taxon>
        <taxon>rosids</taxon>
        <taxon>fabids</taxon>
        <taxon>Fabales</taxon>
        <taxon>Fabaceae</taxon>
        <taxon>Papilionoideae</taxon>
        <taxon>50 kb inversion clade</taxon>
        <taxon>dalbergioids sensu lato</taxon>
        <taxon>Dalbergieae</taxon>
        <taxon>Pterocarpus clade</taxon>
        <taxon>Stylosanthes</taxon>
    </lineage>
</organism>
<dbReference type="PANTHER" id="PTHR21426:SF13">
    <property type="entry name" value="OS08G0566700 PROTEIN"/>
    <property type="match status" value="1"/>
</dbReference>
<evidence type="ECO:0000256" key="4">
    <source>
        <dbReference type="SAM" id="MobiDB-lite"/>
    </source>
</evidence>
<comment type="caution">
    <text evidence="6">The sequence shown here is derived from an EMBL/GenBank/DDBJ whole genome shotgun (WGS) entry which is preliminary data.</text>
</comment>
<name>A0ABU6RKW0_9FABA</name>
<dbReference type="PANTHER" id="PTHR21426">
    <property type="entry name" value="EXOCYST COMPLEX COMPONENT 8"/>
    <property type="match status" value="1"/>
</dbReference>
<evidence type="ECO:0000256" key="1">
    <source>
        <dbReference type="ARBA" id="ARBA00007210"/>
    </source>
</evidence>
<dbReference type="Gene3D" id="1.20.58.1210">
    <property type="entry name" value="Exo84p, N-terminal helical domain"/>
    <property type="match status" value="1"/>
</dbReference>
<accession>A0ABU6RKW0</accession>
<evidence type="ECO:0000256" key="3">
    <source>
        <dbReference type="ARBA" id="ARBA00022483"/>
    </source>
</evidence>
<reference evidence="6 7" key="1">
    <citation type="journal article" date="2023" name="Plants (Basel)">
        <title>Bridging the Gap: Combining Genomics and Transcriptomics Approaches to Understand Stylosanthes scabra, an Orphan Legume from the Brazilian Caatinga.</title>
        <authorList>
            <person name="Ferreira-Neto J.R.C."/>
            <person name="da Silva M.D."/>
            <person name="Binneck E."/>
            <person name="de Melo N.F."/>
            <person name="da Silva R.H."/>
            <person name="de Melo A.L.T.M."/>
            <person name="Pandolfi V."/>
            <person name="Bustamante F.O."/>
            <person name="Brasileiro-Vidal A.C."/>
            <person name="Benko-Iseppon A.M."/>
        </authorList>
    </citation>
    <scope>NUCLEOTIDE SEQUENCE [LARGE SCALE GENOMIC DNA]</scope>
    <source>
        <tissue evidence="6">Leaves</tissue>
    </source>
</reference>
<dbReference type="InterPro" id="IPR032403">
    <property type="entry name" value="Exo84_C"/>
</dbReference>
<sequence length="784" mass="89040">MESSSKTTQRRFRFRDHSQQPESQNSVPSSELGSDVSALSLHDSDEPQIESMTGRGIKHLCDELLELKEAASEDLQKNIFANYSSFLRILEEVTGVENELLQLENHFESHKRLVRDLIDRIYPNMLSISSNIEDHIDNEPSLLPSEFESHINDVSDKLDLLMSENKVDEALELLESADAHYQGIQFEDYSDSDINLYNHVIFEKMSMLKQRLIQIAENGRTVGPELQKALTGLCRLGETQLAIELLLKYYHSRIVEGMKDLQWSKSSSSERYVRELARFVFSMISQAAKSFMMLCGENSPYASELMMWSCEETKSFVACFDEYVKKISASNGGLSYAIKAVKFAVLYCSLLENQSLVLQPYLVMLLCPCIEEVLNTHVNHFKKVVGIFSVSDSWSLEKYLVSGVFGGGSLTLDVGEQPEYCVLTTSGRKFLTLLQAIVEDISPLIAFQMGGSIISAINNLIREYVNILERALTFEPRGGEQVSPRIKLAESVAKQVSILANMSTLSKFLFTMVKGVYSSNVDGDKDPHEVEENSDVDQHQELEGFLLFLEESSHKLRTVFCQQLIARVSATYHSHEIFSAIQNSDQFDDNKVQYTMPSDIFQVLFLELRKIERIDEEDMFEVNWLIGLLRELMESMFTWISNNREIYATQETNQFVMDVQFLVEIGMHGGYFSNDPLLLLTLMKSTFNSAGLDPFKDADNDGWAIDVATKTIQKLLEIEKTTTMQPQESVVNNEEEELHETQSNQSAHLSEQDDDDIDALDSEEDELEVAIDEEGQNSEETKSK</sequence>
<comment type="similarity">
    <text evidence="1">Belongs to the EXO84 family.</text>
</comment>
<keyword evidence="2" id="KW-0813">Transport</keyword>
<keyword evidence="7" id="KW-1185">Reference proteome</keyword>
<feature type="compositionally biased region" description="Polar residues" evidence="4">
    <location>
        <begin position="20"/>
        <end position="32"/>
    </location>
</feature>